<keyword evidence="11" id="KW-1185">Reference proteome</keyword>
<feature type="transmembrane region" description="Helical" evidence="7">
    <location>
        <begin position="45"/>
        <end position="67"/>
    </location>
</feature>
<keyword evidence="6 7" id="KW-0472">Membrane</keyword>
<feature type="transmembrane region" description="Helical" evidence="7">
    <location>
        <begin position="87"/>
        <end position="116"/>
    </location>
</feature>
<feature type="transmembrane region" description="Helical" evidence="7">
    <location>
        <begin position="253"/>
        <end position="272"/>
    </location>
</feature>
<organism evidence="10 11">
    <name type="scientific">Saccharomonospora glauca K62</name>
    <dbReference type="NCBI Taxonomy" id="928724"/>
    <lineage>
        <taxon>Bacteria</taxon>
        <taxon>Bacillati</taxon>
        <taxon>Actinomycetota</taxon>
        <taxon>Actinomycetes</taxon>
        <taxon>Pseudonocardiales</taxon>
        <taxon>Pseudonocardiaceae</taxon>
        <taxon>Saccharomonospora</taxon>
    </lineage>
</organism>
<evidence type="ECO:0000256" key="1">
    <source>
        <dbReference type="ARBA" id="ARBA00004651"/>
    </source>
</evidence>
<evidence type="ECO:0000313" key="10">
    <source>
        <dbReference type="EMBL" id="EIE99278.1"/>
    </source>
</evidence>
<evidence type="ECO:0000256" key="7">
    <source>
        <dbReference type="RuleBase" id="RU363032"/>
    </source>
</evidence>
<comment type="similarity">
    <text evidence="7">Belongs to the binding-protein-dependent transport system permease family.</text>
</comment>
<keyword evidence="4 7" id="KW-0812">Transmembrane</keyword>
<dbReference type="STRING" id="928724.SacglDRAFT_02384"/>
<keyword evidence="2 7" id="KW-0813">Transport</keyword>
<dbReference type="HOGENOM" id="CLU_046113_1_3_11"/>
<keyword evidence="3" id="KW-1003">Cell membrane</keyword>
<dbReference type="SUPFAM" id="SSF161098">
    <property type="entry name" value="MetI-like"/>
    <property type="match status" value="1"/>
</dbReference>
<reference evidence="11" key="2">
    <citation type="submission" date="2012-01" db="EMBL/GenBank/DDBJ databases">
        <title>Noncontiguous Finished sequence of chromosome of Saccharomonospora glauca K62.</title>
        <authorList>
            <consortium name="US DOE Joint Genome Institute"/>
            <person name="Lucas S."/>
            <person name="Han J."/>
            <person name="Lapidus A."/>
            <person name="Cheng J.-F."/>
            <person name="Goodwin L."/>
            <person name="Pitluck S."/>
            <person name="Peters L."/>
            <person name="Mikhailova N."/>
            <person name="Held B."/>
            <person name="Detter J.C."/>
            <person name="Han C."/>
            <person name="Tapia R."/>
            <person name="Land M."/>
            <person name="Hauser L."/>
            <person name="Kyrpides N."/>
            <person name="Ivanova N."/>
            <person name="Pagani I."/>
            <person name="Brambilla E.-M."/>
            <person name="Klenk H.-P."/>
            <person name="Woyke T."/>
        </authorList>
    </citation>
    <scope>NUCLEOTIDE SEQUENCE [LARGE SCALE GENOMIC DNA]</scope>
    <source>
        <strain evidence="11">K62</strain>
    </source>
</reference>
<dbReference type="eggNOG" id="COG0600">
    <property type="taxonomic scope" value="Bacteria"/>
</dbReference>
<dbReference type="Gene3D" id="1.10.3720.10">
    <property type="entry name" value="MetI-like"/>
    <property type="match status" value="1"/>
</dbReference>
<dbReference type="Proteomes" id="UP000005087">
    <property type="component" value="Chromosome"/>
</dbReference>
<dbReference type="EMBL" id="CM001484">
    <property type="protein sequence ID" value="EIE99278.1"/>
    <property type="molecule type" value="Genomic_DNA"/>
</dbReference>
<protein>
    <submittedName>
        <fullName evidence="10">ABC-type nitrate/sulfonate/bicarbonate transport system, permease component</fullName>
    </submittedName>
</protein>
<dbReference type="PROSITE" id="PS50928">
    <property type="entry name" value="ABC_TM1"/>
    <property type="match status" value="1"/>
</dbReference>
<reference evidence="10 11" key="1">
    <citation type="submission" date="2011-09" db="EMBL/GenBank/DDBJ databases">
        <authorList>
            <consortium name="US DOE Joint Genome Institute (JGI-PGF)"/>
            <person name="Lucas S."/>
            <person name="Han J."/>
            <person name="Lapidus A."/>
            <person name="Cheng J.-F."/>
            <person name="Goodwin L."/>
            <person name="Pitluck S."/>
            <person name="Peters L."/>
            <person name="Land M.L."/>
            <person name="Hauser L."/>
            <person name="Brambilla E."/>
            <person name="Klenk H.-P."/>
            <person name="Woyke T.J."/>
        </authorList>
    </citation>
    <scope>NUCLEOTIDE SEQUENCE [LARGE SCALE GENOMIC DNA]</scope>
    <source>
        <strain evidence="10 11">K62</strain>
    </source>
</reference>
<proteinExistence type="inferred from homology"/>
<feature type="domain" description="ABC transmembrane type-1" evidence="9">
    <location>
        <begin position="91"/>
        <end position="275"/>
    </location>
</feature>
<feature type="region of interest" description="Disordered" evidence="8">
    <location>
        <begin position="1"/>
        <end position="33"/>
    </location>
</feature>
<evidence type="ECO:0000256" key="4">
    <source>
        <dbReference type="ARBA" id="ARBA00022692"/>
    </source>
</evidence>
<gene>
    <name evidence="10" type="ORF">SacglDRAFT_02384</name>
</gene>
<evidence type="ECO:0000256" key="5">
    <source>
        <dbReference type="ARBA" id="ARBA00022989"/>
    </source>
</evidence>
<comment type="subcellular location">
    <subcellularLocation>
        <location evidence="1 7">Cell membrane</location>
        <topology evidence="1 7">Multi-pass membrane protein</topology>
    </subcellularLocation>
</comment>
<evidence type="ECO:0000256" key="8">
    <source>
        <dbReference type="SAM" id="MobiDB-lite"/>
    </source>
</evidence>
<feature type="transmembrane region" description="Helical" evidence="7">
    <location>
        <begin position="155"/>
        <end position="175"/>
    </location>
</feature>
<keyword evidence="5 7" id="KW-1133">Transmembrane helix</keyword>
<name>I1D2V4_9PSEU</name>
<feature type="transmembrane region" description="Helical" evidence="7">
    <location>
        <begin position="201"/>
        <end position="226"/>
    </location>
</feature>
<evidence type="ECO:0000256" key="3">
    <source>
        <dbReference type="ARBA" id="ARBA00022475"/>
    </source>
</evidence>
<dbReference type="PANTHER" id="PTHR30151:SF0">
    <property type="entry name" value="ABC TRANSPORTER PERMEASE PROTEIN MJ0413-RELATED"/>
    <property type="match status" value="1"/>
</dbReference>
<dbReference type="PANTHER" id="PTHR30151">
    <property type="entry name" value="ALKANE SULFONATE ABC TRANSPORTER-RELATED, MEMBRANE SUBUNIT"/>
    <property type="match status" value="1"/>
</dbReference>
<accession>I1D2V4</accession>
<dbReference type="GO" id="GO:0005886">
    <property type="term" value="C:plasma membrane"/>
    <property type="evidence" value="ECO:0007669"/>
    <property type="project" value="UniProtKB-SubCell"/>
</dbReference>
<dbReference type="AlphaFoldDB" id="I1D2V4"/>
<dbReference type="InterPro" id="IPR035906">
    <property type="entry name" value="MetI-like_sf"/>
</dbReference>
<evidence type="ECO:0000256" key="2">
    <source>
        <dbReference type="ARBA" id="ARBA00022448"/>
    </source>
</evidence>
<evidence type="ECO:0000259" key="9">
    <source>
        <dbReference type="PROSITE" id="PS50928"/>
    </source>
</evidence>
<evidence type="ECO:0000313" key="11">
    <source>
        <dbReference type="Proteomes" id="UP000005087"/>
    </source>
</evidence>
<feature type="transmembrane region" description="Helical" evidence="7">
    <location>
        <begin position="128"/>
        <end position="149"/>
    </location>
</feature>
<dbReference type="CDD" id="cd06261">
    <property type="entry name" value="TM_PBP2"/>
    <property type="match status" value="1"/>
</dbReference>
<dbReference type="Pfam" id="PF00528">
    <property type="entry name" value="BPD_transp_1"/>
    <property type="match status" value="1"/>
</dbReference>
<evidence type="ECO:0000256" key="6">
    <source>
        <dbReference type="ARBA" id="ARBA00023136"/>
    </source>
</evidence>
<dbReference type="GO" id="GO:0055085">
    <property type="term" value="P:transmembrane transport"/>
    <property type="evidence" value="ECO:0007669"/>
    <property type="project" value="InterPro"/>
</dbReference>
<sequence>MDDNVMTRRLAGGDGTSSSVEPATARNRRAGRVPGRRTAPVVGKLVTLVVVCVVWHLFAITGGSAVGLPTPWRLVETAAGMVVTGDYWAAVGSTLTSAAIGFALAVAVGVPIGLVNGSFHVLERSTRFLIDFGRTLPGVAILPVVLLQFGTSRTMVVVLVVFSAVWPMLVQATYATQQLSAQLRSVAKAFRLTRLSRVRDIYLPSALPFLMTGLRISGTISLLITISSEFLGGADGIGQRLYYALTVNDNDRMFGYVFTAGMLGVVLNWLLVTAQRKVLWWHPSERGKR</sequence>
<dbReference type="InterPro" id="IPR000515">
    <property type="entry name" value="MetI-like"/>
</dbReference>